<dbReference type="PANTHER" id="PTHR18902:SF25">
    <property type="entry name" value="GRIP AND COILED-COIL DOMAIN-CONTAINING PROTEIN 2"/>
    <property type="match status" value="1"/>
</dbReference>
<evidence type="ECO:0000256" key="4">
    <source>
        <dbReference type="ARBA" id="ARBA00023054"/>
    </source>
</evidence>
<dbReference type="PROSITE" id="PS50913">
    <property type="entry name" value="GRIP"/>
    <property type="match status" value="1"/>
</dbReference>
<feature type="coiled-coil region" evidence="5">
    <location>
        <begin position="1499"/>
        <end position="1533"/>
    </location>
</feature>
<evidence type="ECO:0000259" key="7">
    <source>
        <dbReference type="PROSITE" id="PS50913"/>
    </source>
</evidence>
<name>A0A8J6FRJ8_ELECQ</name>
<feature type="coiled-coil region" evidence="5">
    <location>
        <begin position="616"/>
        <end position="758"/>
    </location>
</feature>
<evidence type="ECO:0000256" key="6">
    <source>
        <dbReference type="SAM" id="MobiDB-lite"/>
    </source>
</evidence>
<protein>
    <recommendedName>
        <fullName evidence="7">GRIP domain-containing protein</fullName>
    </recommendedName>
</protein>
<keyword evidence="4 5" id="KW-0175">Coiled coil</keyword>
<keyword evidence="2" id="KW-0963">Cytoplasm</keyword>
<feature type="coiled-coil region" evidence="5">
    <location>
        <begin position="824"/>
        <end position="932"/>
    </location>
</feature>
<dbReference type="GO" id="GO:0005794">
    <property type="term" value="C:Golgi apparatus"/>
    <property type="evidence" value="ECO:0007669"/>
    <property type="project" value="TreeGrafter"/>
</dbReference>
<dbReference type="FunFam" id="1.10.220.60:FF:000003">
    <property type="entry name" value="GRIP and coiled-coil domain-containing protein 2"/>
    <property type="match status" value="1"/>
</dbReference>
<feature type="coiled-coil region" evidence="5">
    <location>
        <begin position="1348"/>
        <end position="1393"/>
    </location>
</feature>
<evidence type="ECO:0000256" key="2">
    <source>
        <dbReference type="ARBA" id="ARBA00022490"/>
    </source>
</evidence>
<dbReference type="PANTHER" id="PTHR18902">
    <property type="entry name" value="NUCLEAR MITOTIC APPARATUS PROTEIN 1-RELATED"/>
    <property type="match status" value="1"/>
</dbReference>
<reference evidence="8" key="1">
    <citation type="thesis" date="2020" institute="ProQuest LLC" country="789 East Eisenhower Parkway, Ann Arbor, MI, USA">
        <title>Comparative Genomics and Chromosome Evolution.</title>
        <authorList>
            <person name="Mudd A.B."/>
        </authorList>
    </citation>
    <scope>NUCLEOTIDE SEQUENCE</scope>
    <source>
        <strain evidence="8">HN-11 Male</strain>
        <tissue evidence="8">Kidney and liver</tissue>
    </source>
</reference>
<dbReference type="Pfam" id="PF01465">
    <property type="entry name" value="GRIP"/>
    <property type="match status" value="1"/>
</dbReference>
<dbReference type="Proteomes" id="UP000770717">
    <property type="component" value="Unassembled WGS sequence"/>
</dbReference>
<dbReference type="Pfam" id="PF16704">
    <property type="entry name" value="Rab_bind"/>
    <property type="match status" value="1"/>
</dbReference>
<feature type="domain" description="GRIP" evidence="7">
    <location>
        <begin position="1529"/>
        <end position="1579"/>
    </location>
</feature>
<gene>
    <name evidence="8" type="ORF">GDO78_000811</name>
</gene>
<evidence type="ECO:0000313" key="9">
    <source>
        <dbReference type="Proteomes" id="UP000770717"/>
    </source>
</evidence>
<dbReference type="InterPro" id="IPR000237">
    <property type="entry name" value="GRIP_dom"/>
</dbReference>
<evidence type="ECO:0000256" key="5">
    <source>
        <dbReference type="SAM" id="Coils"/>
    </source>
</evidence>
<dbReference type="InterPro" id="IPR032023">
    <property type="entry name" value="GCC2_Rab_bind"/>
</dbReference>
<keyword evidence="9" id="KW-1185">Reference proteome</keyword>
<dbReference type="Gene3D" id="1.10.220.60">
    <property type="entry name" value="GRIP domain"/>
    <property type="match status" value="1"/>
</dbReference>
<feature type="coiled-coil region" evidence="5">
    <location>
        <begin position="1434"/>
        <end position="1461"/>
    </location>
</feature>
<feature type="region of interest" description="Disordered" evidence="6">
    <location>
        <begin position="247"/>
        <end position="276"/>
    </location>
</feature>
<keyword evidence="3" id="KW-0597">Phosphoprotein</keyword>
<evidence type="ECO:0000256" key="3">
    <source>
        <dbReference type="ARBA" id="ARBA00022553"/>
    </source>
</evidence>
<evidence type="ECO:0000256" key="1">
    <source>
        <dbReference type="ARBA" id="ARBA00004496"/>
    </source>
</evidence>
<accession>A0A8J6FRJ8</accession>
<feature type="coiled-coil region" evidence="5">
    <location>
        <begin position="401"/>
        <end position="589"/>
    </location>
</feature>
<dbReference type="SMART" id="SM00755">
    <property type="entry name" value="Grip"/>
    <property type="match status" value="1"/>
</dbReference>
<dbReference type="EMBL" id="WNTK01000001">
    <property type="protein sequence ID" value="KAG9492512.1"/>
    <property type="molecule type" value="Genomic_DNA"/>
</dbReference>
<comment type="subcellular location">
    <subcellularLocation>
        <location evidence="1">Cytoplasm</location>
    </subcellularLocation>
</comment>
<sequence length="1604" mass="186493">MLIQKVKSRCADLEKEVEELKSKPTTGAADDVVQALTERLDAVLLEKAETHQQFVSMKKELNKTKEESEAAAKKAGELQQQLEHSNRMLLEEIVALKTDLSESQDNHKEDVATLKKELQDALVKQREFTERLSQQQEQDSHVNKLEQELQHMHQDYEERLSNLQKDLDSVTEEKNDGMTKLKDAEAASEQNLREIQDLHAKILELQALHKEEVSNLTQEFETSTKVSEKEKSTLQDVINQYHEKEKILQEDDESSQRNSDVSDEPNVTSQSEGDKVQQLKCDVKELESQQSLLKDELTYTNNLKFRLEREVQHLKNEYFHEREELEFKINELQLAIEEYNSLIEKLKAELESTKIESKQLAQEKAIDIQSLRDQHKKELYERTQAITSRFEDEKFTFVHEMQILKEQCKNLHQEKEEAISNYESLRETFVSLQAELQDSAGKISQEFETMKHQQATDVHELQQKLRTAYKEKNDLQEAVNQLQSKVDMFSSKESEYEELQVKITTLQQNNEEYLASLHKKEEFIEDLQLKVDGNSKQSAEISALHEEIHKLQEMYKSEQVSVEGLQQKIENQGALNSQLKKTIEELTEKLQESLSPSHLNDSEDPQLQITSWQQKNEEVTATLHEKEKLLKDLQLKMQETTKQNTELSSRMQNASTEVLELQEMLKSEQAKALNFQQEIENHVKLIAQLEETIEKLTQKLSTTIQSLEEIKNLQQQVDTLLLEKQHVETDSRRWQDEVLQLREQKEVLSRDFDKLISEHNHCFVSIEELGDLRKKVQLITEEKDEVTGVLVSKEQSIEMFQEQLCILQDILAIECRDQDFIPLLENINKAVLQLKEEKENVFSQKEETSAQIERLHEEYEIQFSELRALLSDYSKEKGLLKEELEETLRDKEALQRDLLEMKHTLEKSKLDNQDLLSRIEVVTADLNAVQKEKCIESSEQEDVRVENTEGTLMQEVTGAEDLLSKSLDLQQKSLLADLQNKIESLERESKEKEEKCNKIKAVAVKAKKELDANKKEVQSIKEELERVRAEKQQLASSMKDVVKGAESYQSLLAEYDRQVELLELEKEKVKSVEHQLEDLSCQLRTATLEQEKMNSIHEDLVSRWETLQSNNKLLEAQILETQKDKAATERDLEAEKLIKEQKVKDHNYAVKQVEDLQAQLQKDKKLLQKVTQDFELVRKDAQKSTLMGMEIADYERLVKELNQKITNKSSQLEDLEQEVRVQKQKQETLQEEISSLQTNLEQHEERSTKMKQLLVKTKKELSDSKQAESDYLILQASLKGELEASQQHVEAYKAEQAAVTAEFESYKVRVHNVLKQQKSKSASQAEQEAFKYERDHLQTMLDQVKTKLQETKHTLQMNTAELQSLQTEHDMLLERHNKMLQETVTKEAELREKLCTLQSENMVLKTEHAQVVSQLSAQNEVQRNSFRDQVRHLQDDHRKTVETLQQQLSKVEAQLFQVKSEVAITTADISQWQPELSKEELTEKLNTTSKSVDHLSGLLHETEATNAMLMEQVTLLKNEIRRLERNQEREKSVANLEYLKNVLLQFIFLKAGSERQRLLPVIDTMLQLSPEEKAKLFSIAQGEEESAARPAGWASYLHSWSGLR</sequence>
<feature type="coiled-coil region" evidence="5">
    <location>
        <begin position="968"/>
        <end position="1295"/>
    </location>
</feature>
<dbReference type="OrthoDB" id="1926336at2759"/>
<organism evidence="8 9">
    <name type="scientific">Eleutherodactylus coqui</name>
    <name type="common">Puerto Rican coqui</name>
    <dbReference type="NCBI Taxonomy" id="57060"/>
    <lineage>
        <taxon>Eukaryota</taxon>
        <taxon>Metazoa</taxon>
        <taxon>Chordata</taxon>
        <taxon>Craniata</taxon>
        <taxon>Vertebrata</taxon>
        <taxon>Euteleostomi</taxon>
        <taxon>Amphibia</taxon>
        <taxon>Batrachia</taxon>
        <taxon>Anura</taxon>
        <taxon>Neobatrachia</taxon>
        <taxon>Hyloidea</taxon>
        <taxon>Eleutherodactylidae</taxon>
        <taxon>Eleutherodactylinae</taxon>
        <taxon>Eleutherodactylus</taxon>
        <taxon>Eleutherodactylus</taxon>
    </lineage>
</organism>
<proteinExistence type="predicted"/>
<evidence type="ECO:0000313" key="8">
    <source>
        <dbReference type="EMBL" id="KAG9492512.1"/>
    </source>
</evidence>
<dbReference type="GO" id="GO:0034499">
    <property type="term" value="P:late endosome to Golgi transport"/>
    <property type="evidence" value="ECO:0007669"/>
    <property type="project" value="TreeGrafter"/>
</dbReference>
<feature type="coiled-coil region" evidence="5">
    <location>
        <begin position="47"/>
        <end position="201"/>
    </location>
</feature>
<comment type="caution">
    <text evidence="8">The sequence shown here is derived from an EMBL/GenBank/DDBJ whole genome shotgun (WGS) entry which is preliminary data.</text>
</comment>
<dbReference type="InterPro" id="IPR051841">
    <property type="entry name" value="MT-Golgi_org_protein"/>
</dbReference>